<reference evidence="1" key="1">
    <citation type="submission" date="2020-04" db="EMBL/GenBank/DDBJ databases">
        <authorList>
            <person name="Alioto T."/>
            <person name="Alioto T."/>
            <person name="Gomez Garrido J."/>
        </authorList>
    </citation>
    <scope>NUCLEOTIDE SEQUENCE</scope>
    <source>
        <strain evidence="1">A484AB</strain>
    </source>
</reference>
<evidence type="ECO:0000313" key="1">
    <source>
        <dbReference type="EMBL" id="CAB4000398.1"/>
    </source>
</evidence>
<organism evidence="1 2">
    <name type="scientific">Paramuricea clavata</name>
    <name type="common">Red gorgonian</name>
    <name type="synonym">Violescent sea-whip</name>
    <dbReference type="NCBI Taxonomy" id="317549"/>
    <lineage>
        <taxon>Eukaryota</taxon>
        <taxon>Metazoa</taxon>
        <taxon>Cnidaria</taxon>
        <taxon>Anthozoa</taxon>
        <taxon>Octocorallia</taxon>
        <taxon>Malacalcyonacea</taxon>
        <taxon>Plexauridae</taxon>
        <taxon>Paramuricea</taxon>
    </lineage>
</organism>
<name>A0A7D9E2Z3_PARCT</name>
<dbReference type="Proteomes" id="UP001152795">
    <property type="component" value="Unassembled WGS sequence"/>
</dbReference>
<protein>
    <submittedName>
        <fullName evidence="1">Uncharacterized protein</fullName>
    </submittedName>
</protein>
<keyword evidence="2" id="KW-1185">Reference proteome</keyword>
<proteinExistence type="predicted"/>
<dbReference type="AlphaFoldDB" id="A0A7D9E2Z3"/>
<dbReference type="EMBL" id="CACRXK020003827">
    <property type="protein sequence ID" value="CAB4000398.1"/>
    <property type="molecule type" value="Genomic_DNA"/>
</dbReference>
<gene>
    <name evidence="1" type="ORF">PACLA_8A080583</name>
</gene>
<accession>A0A7D9E2Z3</accession>
<sequence>MILDHVKDPSVRDIKVQMAVVHIHIQVASATFARDTPDVKNSVVQTKRTPIELLEAKQSPDGAKNCGASTTGYELVREFATTCEPRGEPELEHKATLPKYASDTSLNLAKKRSESNTKQKTFKQCQRSSFVSYVDFDQVELGLTNTPKQSSVTSSRRRIKSDGYDPDDLSKLSEEFADELPPMKHTTLPARVTRPESYMFALGSQNAIDASYSRDTPPARVNEYSVEDGLV</sequence>
<comment type="caution">
    <text evidence="1">The sequence shown here is derived from an EMBL/GenBank/DDBJ whole genome shotgun (WGS) entry which is preliminary data.</text>
</comment>
<evidence type="ECO:0000313" key="2">
    <source>
        <dbReference type="Proteomes" id="UP001152795"/>
    </source>
</evidence>